<evidence type="ECO:0000259" key="2">
    <source>
        <dbReference type="Pfam" id="PF14389"/>
    </source>
</evidence>
<dbReference type="OrthoDB" id="1701264at2759"/>
<feature type="coiled-coil region" evidence="1">
    <location>
        <begin position="63"/>
        <end position="90"/>
    </location>
</feature>
<evidence type="ECO:0000313" key="3">
    <source>
        <dbReference type="EMBL" id="PQM33643.1"/>
    </source>
</evidence>
<dbReference type="Proteomes" id="UP000250321">
    <property type="component" value="Unassembled WGS sequence"/>
</dbReference>
<comment type="caution">
    <text evidence="3">The sequence shown here is derived from an EMBL/GenBank/DDBJ whole genome shotgun (WGS) entry which is preliminary data.</text>
</comment>
<organism evidence="3 4">
    <name type="scientific">Prunus yedoensis var. nudiflora</name>
    <dbReference type="NCBI Taxonomy" id="2094558"/>
    <lineage>
        <taxon>Eukaryota</taxon>
        <taxon>Viridiplantae</taxon>
        <taxon>Streptophyta</taxon>
        <taxon>Embryophyta</taxon>
        <taxon>Tracheophyta</taxon>
        <taxon>Spermatophyta</taxon>
        <taxon>Magnoliopsida</taxon>
        <taxon>eudicotyledons</taxon>
        <taxon>Gunneridae</taxon>
        <taxon>Pentapetalae</taxon>
        <taxon>rosids</taxon>
        <taxon>fabids</taxon>
        <taxon>Rosales</taxon>
        <taxon>Rosaceae</taxon>
        <taxon>Amygdaloideae</taxon>
        <taxon>Amygdaleae</taxon>
        <taxon>Prunus</taxon>
    </lineage>
</organism>
<dbReference type="EMBL" id="PJQY01003900">
    <property type="protein sequence ID" value="PQM33643.1"/>
    <property type="molecule type" value="Genomic_DNA"/>
</dbReference>
<evidence type="ECO:0000313" key="4">
    <source>
        <dbReference type="Proteomes" id="UP000250321"/>
    </source>
</evidence>
<dbReference type="Pfam" id="PF14389">
    <property type="entry name" value="Lzipper-MIP1"/>
    <property type="match status" value="1"/>
</dbReference>
<reference evidence="3 4" key="1">
    <citation type="submission" date="2018-02" db="EMBL/GenBank/DDBJ databases">
        <title>Draft genome of wild Prunus yedoensis var. nudiflora.</title>
        <authorList>
            <person name="Baek S."/>
            <person name="Kim J.-H."/>
            <person name="Choi K."/>
            <person name="Kim G.-B."/>
            <person name="Cho A."/>
            <person name="Jang H."/>
            <person name="Shin C.-H."/>
            <person name="Yu H.-J."/>
            <person name="Mun J.-H."/>
        </authorList>
    </citation>
    <scope>NUCLEOTIDE SEQUENCE [LARGE SCALE GENOMIC DNA]</scope>
    <source>
        <strain evidence="4">cv. Jeju island</strain>
        <tissue evidence="3">Leaf</tissue>
    </source>
</reference>
<dbReference type="PANTHER" id="PTHR46248">
    <property type="entry name" value="EXPRESSED PROTEIN"/>
    <property type="match status" value="1"/>
</dbReference>
<dbReference type="AlphaFoldDB" id="A0A314U8D7"/>
<accession>A0A314U8D7</accession>
<keyword evidence="1" id="KW-0175">Coiled coil</keyword>
<feature type="domain" description="Ternary complex factor MIP1 leucine-zipper" evidence="2">
    <location>
        <begin position="13"/>
        <end position="93"/>
    </location>
</feature>
<sequence>MKFEDFLMQRSEEKQKRFDLEEEVMKLQSEIDGQQTLNRFLHCALHGALLSHPCLLSLLPPQVQVLFSELAMVEEEISRLERKVEELKLRLYQGREHTKEWEVQRRQGQQNHLLC</sequence>
<dbReference type="InterPro" id="IPR025757">
    <property type="entry name" value="MIP1_Leuzipper"/>
</dbReference>
<proteinExistence type="predicted"/>
<evidence type="ECO:0000256" key="1">
    <source>
        <dbReference type="SAM" id="Coils"/>
    </source>
</evidence>
<name>A0A314U8D7_PRUYE</name>
<dbReference type="PANTHER" id="PTHR46248:SF4">
    <property type="entry name" value="OS01G0147800 PROTEIN"/>
    <property type="match status" value="1"/>
</dbReference>
<gene>
    <name evidence="3" type="ORF">Pyn_30859</name>
</gene>
<keyword evidence="4" id="KW-1185">Reference proteome</keyword>
<protein>
    <recommendedName>
        <fullName evidence="2">Ternary complex factor MIP1 leucine-zipper domain-containing protein</fullName>
    </recommendedName>
</protein>